<dbReference type="EMBL" id="JANJQO010000122">
    <property type="protein sequence ID" value="KAJ2981587.1"/>
    <property type="molecule type" value="Genomic_DNA"/>
</dbReference>
<proteinExistence type="predicted"/>
<keyword evidence="2" id="KW-1185">Reference proteome</keyword>
<dbReference type="Proteomes" id="UP001143910">
    <property type="component" value="Unassembled WGS sequence"/>
</dbReference>
<sequence length="220" mass="24048">MFSMVVRAGPDHGNGFVRILIKTRKVILSSFMSGFQTRAESLATRARDHAAGAYIFAQRSLDRVIEPDTRRRAYDASQAFATTRPFIFAAAAALLAFSTLPVLLFTIFAVSVCAIAVGGAILFALFWLGIGFLILIPTLCITSFLALLVWAWAAASFVMARVVYRAIVGTAAQSQEILHEDAGQVRDVRVFPLKQQQQSPPRELPPQYPDQKKGSENGNG</sequence>
<organism evidence="1 2">
    <name type="scientific">Zarea fungicola</name>
    <dbReference type="NCBI Taxonomy" id="93591"/>
    <lineage>
        <taxon>Eukaryota</taxon>
        <taxon>Fungi</taxon>
        <taxon>Dikarya</taxon>
        <taxon>Ascomycota</taxon>
        <taxon>Pezizomycotina</taxon>
        <taxon>Sordariomycetes</taxon>
        <taxon>Hypocreomycetidae</taxon>
        <taxon>Hypocreales</taxon>
        <taxon>Cordycipitaceae</taxon>
        <taxon>Zarea</taxon>
    </lineage>
</organism>
<evidence type="ECO:0000313" key="1">
    <source>
        <dbReference type="EMBL" id="KAJ2981587.1"/>
    </source>
</evidence>
<name>A0ACC1NRP1_9HYPO</name>
<reference evidence="1" key="1">
    <citation type="submission" date="2022-08" db="EMBL/GenBank/DDBJ databases">
        <title>Genome Sequence of Lecanicillium fungicola.</title>
        <authorList>
            <person name="Buettner E."/>
        </authorList>
    </citation>
    <scope>NUCLEOTIDE SEQUENCE</scope>
    <source>
        <strain evidence="1">Babe33</strain>
    </source>
</reference>
<protein>
    <submittedName>
        <fullName evidence="1">Uncharacterized protein</fullName>
    </submittedName>
</protein>
<gene>
    <name evidence="1" type="ORF">NQ176_g1930</name>
</gene>
<comment type="caution">
    <text evidence="1">The sequence shown here is derived from an EMBL/GenBank/DDBJ whole genome shotgun (WGS) entry which is preliminary data.</text>
</comment>
<evidence type="ECO:0000313" key="2">
    <source>
        <dbReference type="Proteomes" id="UP001143910"/>
    </source>
</evidence>
<accession>A0ACC1NRP1</accession>